<dbReference type="InterPro" id="IPR040226">
    <property type="entry name" value="THH1/TOM1/TOM3"/>
</dbReference>
<dbReference type="AlphaFoldDB" id="A0A8J4PMN6"/>
<feature type="transmembrane region" description="Helical" evidence="2">
    <location>
        <begin position="208"/>
        <end position="228"/>
    </location>
</feature>
<feature type="transmembrane region" description="Helical" evidence="2">
    <location>
        <begin position="20"/>
        <end position="42"/>
    </location>
</feature>
<evidence type="ECO:0000256" key="1">
    <source>
        <dbReference type="SAM" id="MobiDB-lite"/>
    </source>
</evidence>
<accession>A0A8J4PMN6</accession>
<feature type="compositionally biased region" description="Acidic residues" evidence="1">
    <location>
        <begin position="285"/>
        <end position="298"/>
    </location>
</feature>
<organism evidence="3 4">
    <name type="scientific">Polysphondylium violaceum</name>
    <dbReference type="NCBI Taxonomy" id="133409"/>
    <lineage>
        <taxon>Eukaryota</taxon>
        <taxon>Amoebozoa</taxon>
        <taxon>Evosea</taxon>
        <taxon>Eumycetozoa</taxon>
        <taxon>Dictyostelia</taxon>
        <taxon>Dictyosteliales</taxon>
        <taxon>Dictyosteliaceae</taxon>
        <taxon>Polysphondylium</taxon>
    </lineage>
</organism>
<evidence type="ECO:0008006" key="5">
    <source>
        <dbReference type="Google" id="ProtNLM"/>
    </source>
</evidence>
<evidence type="ECO:0000256" key="2">
    <source>
        <dbReference type="SAM" id="Phobius"/>
    </source>
</evidence>
<keyword evidence="4" id="KW-1185">Reference proteome</keyword>
<dbReference type="Proteomes" id="UP000695562">
    <property type="component" value="Unassembled WGS sequence"/>
</dbReference>
<proteinExistence type="predicted"/>
<protein>
    <recommendedName>
        <fullName evidence="5">THH1/TOM1/TOM3 domain-containing protein</fullName>
    </recommendedName>
</protein>
<feature type="transmembrane region" description="Helical" evidence="2">
    <location>
        <begin position="240"/>
        <end position="261"/>
    </location>
</feature>
<dbReference type="PANTHER" id="PTHR31142">
    <property type="entry name" value="TOBAMOVIRUS MULTIPLICATION PROTEIN 1-LIKE ISOFORM X1"/>
    <property type="match status" value="1"/>
</dbReference>
<dbReference type="OrthoDB" id="19353at2759"/>
<dbReference type="EMBL" id="AJWJ01000572">
    <property type="protein sequence ID" value="KAF2069923.1"/>
    <property type="molecule type" value="Genomic_DNA"/>
</dbReference>
<feature type="transmembrane region" description="Helical" evidence="2">
    <location>
        <begin position="127"/>
        <end position="147"/>
    </location>
</feature>
<evidence type="ECO:0000313" key="3">
    <source>
        <dbReference type="EMBL" id="KAF2069923.1"/>
    </source>
</evidence>
<comment type="caution">
    <text evidence="3">The sequence shown here is derived from an EMBL/GenBank/DDBJ whole genome shotgun (WGS) entry which is preliminary data.</text>
</comment>
<keyword evidence="2" id="KW-0812">Transmembrane</keyword>
<feature type="region of interest" description="Disordered" evidence="1">
    <location>
        <begin position="285"/>
        <end position="389"/>
    </location>
</feature>
<feature type="compositionally biased region" description="Low complexity" evidence="1">
    <location>
        <begin position="300"/>
        <end position="312"/>
    </location>
</feature>
<sequence>MTILSPYDVKDSNDRSTSVFLSVEILAIILYTSLSVVCLFSLYKTFYRKESVILSRLFHIFICIFVSLRVVWYILRVATGEGPITFSLNTISFLFYLSGLLVVLFYWLERYHQTYVSTTEFLPKMKILFISSITCLYVGQIIILILFYTVNHQKREGSSLYLSNTLIQATVSLLIGVIFLLTILRTYLRFTNADKDLCRNQIQQVRKILLLSIIFSFCFLIRTIIFIYQPITEKYMNQEIFITFGYFIPDIIPTLVQIIIIHTNMKNEVEDNKFFNNLYDDENEMDDSGVTNDGDEDYYNNKNTYNSTSTPNGSIVDNEYDDEYHPHYGGSTKKIQFDFSNNNNNRSNTTSSGDLSFIQNDRLSDRESGNGGSTHTTQTKKESTPLISK</sequence>
<name>A0A8J4PMN6_9MYCE</name>
<keyword evidence="2" id="KW-1133">Transmembrane helix</keyword>
<feature type="transmembrane region" description="Helical" evidence="2">
    <location>
        <begin position="86"/>
        <end position="107"/>
    </location>
</feature>
<gene>
    <name evidence="3" type="ORF">CYY_008752</name>
</gene>
<feature type="transmembrane region" description="Helical" evidence="2">
    <location>
        <begin position="167"/>
        <end position="188"/>
    </location>
</feature>
<reference evidence="3" key="1">
    <citation type="submission" date="2020-01" db="EMBL/GenBank/DDBJ databases">
        <title>Development of genomics and gene disruption for Polysphondylium violaceum indicates a role for the polyketide synthase stlB in stalk morphogenesis.</title>
        <authorList>
            <person name="Narita B."/>
            <person name="Kawabe Y."/>
            <person name="Kin K."/>
            <person name="Saito T."/>
            <person name="Gibbs R."/>
            <person name="Kuspa A."/>
            <person name="Muzny D."/>
            <person name="Queller D."/>
            <person name="Richards S."/>
            <person name="Strassman J."/>
            <person name="Sucgang R."/>
            <person name="Worley K."/>
            <person name="Schaap P."/>
        </authorList>
    </citation>
    <scope>NUCLEOTIDE SEQUENCE</scope>
    <source>
        <strain evidence="3">QSvi11</strain>
    </source>
</reference>
<dbReference type="PANTHER" id="PTHR31142:SF2">
    <property type="entry name" value="THH1_TOM1_TOM3 DOMAIN-CONTAINING PROTEIN"/>
    <property type="match status" value="1"/>
</dbReference>
<feature type="compositionally biased region" description="Low complexity" evidence="1">
    <location>
        <begin position="340"/>
        <end position="352"/>
    </location>
</feature>
<evidence type="ECO:0000313" key="4">
    <source>
        <dbReference type="Proteomes" id="UP000695562"/>
    </source>
</evidence>
<keyword evidence="2" id="KW-0472">Membrane</keyword>
<feature type="transmembrane region" description="Helical" evidence="2">
    <location>
        <begin position="54"/>
        <end position="74"/>
    </location>
</feature>